<evidence type="ECO:0000313" key="2">
    <source>
        <dbReference type="EMBL" id="SFV59145.1"/>
    </source>
</evidence>
<feature type="coiled-coil region" evidence="1">
    <location>
        <begin position="20"/>
        <end position="58"/>
    </location>
</feature>
<evidence type="ECO:0008006" key="3">
    <source>
        <dbReference type="Google" id="ProtNLM"/>
    </source>
</evidence>
<dbReference type="EMBL" id="FPHK01000036">
    <property type="protein sequence ID" value="SFV59145.1"/>
    <property type="molecule type" value="Genomic_DNA"/>
</dbReference>
<evidence type="ECO:0000256" key="1">
    <source>
        <dbReference type="SAM" id="Coils"/>
    </source>
</evidence>
<proteinExistence type="predicted"/>
<organism evidence="2">
    <name type="scientific">hydrothermal vent metagenome</name>
    <dbReference type="NCBI Taxonomy" id="652676"/>
    <lineage>
        <taxon>unclassified sequences</taxon>
        <taxon>metagenomes</taxon>
        <taxon>ecological metagenomes</taxon>
    </lineage>
</organism>
<protein>
    <recommendedName>
        <fullName evidence="3">DUF3373 domain-containing protein</fullName>
    </recommendedName>
</protein>
<dbReference type="Pfam" id="PF11853">
    <property type="entry name" value="DUF3373"/>
    <property type="match status" value="1"/>
</dbReference>
<reference evidence="2" key="1">
    <citation type="submission" date="2016-10" db="EMBL/GenBank/DDBJ databases">
        <authorList>
            <person name="de Groot N.N."/>
        </authorList>
    </citation>
    <scope>NUCLEOTIDE SEQUENCE</scope>
</reference>
<dbReference type="InterPro" id="IPR021803">
    <property type="entry name" value="DUF3373"/>
</dbReference>
<keyword evidence="1" id="KW-0175">Coiled coil</keyword>
<dbReference type="AlphaFoldDB" id="A0A1W1C079"/>
<sequence length="460" mass="51532">MKKLLLSATVVAGLFAAPTVESLQKQIELLQKQLNELKANQKKVAKKVEEQNDRYYKKVAPVVSNTHLFLSTDLRTSFDFVSQKTKSGKTYTNNILSNRVIITGIAKPADNLKFNLKVEANSMFGMNNSNKNSQYNNISWVANETPDDTNIRIKEAYFNYWFGKDNGYMFSAGRRPATNGYPANLREGDRAESPIAHLVNMEFDGFSFLITNTAMSDWSDKFNDWGTSLKFCVGRGYSSSEGKWPKGSYAYAKDDKKITDFGGFILVPYDDGQYAVWMENIWAWNMQGYTSNQLDTLGNYFGTNILFKADGIGDGISDFLDDTKAFVSFALSRTNPDGGKQMLGSTDSKTGSSVWIGADMPGVGDNDRWGVSFVRGSKYWRSMTYGEDTLVGSIAAVRGKAFDIYYIKQIIPHLTTSLRATYLDYDHAGSDAFFGEGGNPDQSDYVKKATDIRAYIRYNF</sequence>
<accession>A0A1W1C079</accession>
<gene>
    <name evidence="2" type="ORF">MNB_SM-6-1354</name>
</gene>
<name>A0A1W1C079_9ZZZZ</name>